<dbReference type="Gene3D" id="3.90.215.10">
    <property type="entry name" value="Gamma Fibrinogen, chain A, domain 1"/>
    <property type="match status" value="1"/>
</dbReference>
<keyword evidence="1" id="KW-1015">Disulfide bond</keyword>
<sequence length="183" mass="21330">WTLIQRRSSRDLAFNRSWEEYKNGFGDPGGANYWMGLERIHLMTNLHRYSLRVDLESFLNETTYAKYEEFSLQCEADNYTLHINGYTGNAGNALQYEEMNGRRLHDGLAFSTPDQDHDQHPDGNCAQLFQSGWWFNRCYWANLNGVYRASTDSYCTNGQCIAWKTAPGHRDVSFKKTSMWIKP</sequence>
<dbReference type="PROSITE" id="PS00514">
    <property type="entry name" value="FIBRINOGEN_C_1"/>
    <property type="match status" value="1"/>
</dbReference>
<dbReference type="InterPro" id="IPR036056">
    <property type="entry name" value="Fibrinogen-like_C"/>
</dbReference>
<dbReference type="PANTHER" id="PTHR19143">
    <property type="entry name" value="FIBRINOGEN/TENASCIN/ANGIOPOEITIN"/>
    <property type="match status" value="1"/>
</dbReference>
<accession>R7U3W1</accession>
<gene>
    <name evidence="3" type="ORF">CAPTEDRAFT_76041</name>
</gene>
<dbReference type="OMA" id="TRTICWE"/>
<organism evidence="3">
    <name type="scientific">Capitella teleta</name>
    <name type="common">Polychaete worm</name>
    <dbReference type="NCBI Taxonomy" id="283909"/>
    <lineage>
        <taxon>Eukaryota</taxon>
        <taxon>Metazoa</taxon>
        <taxon>Spiralia</taxon>
        <taxon>Lophotrochozoa</taxon>
        <taxon>Annelida</taxon>
        <taxon>Polychaeta</taxon>
        <taxon>Sedentaria</taxon>
        <taxon>Scolecida</taxon>
        <taxon>Capitellidae</taxon>
        <taxon>Capitella</taxon>
    </lineage>
</organism>
<dbReference type="InterPro" id="IPR002181">
    <property type="entry name" value="Fibrinogen_a/b/g_C_dom"/>
</dbReference>
<evidence type="ECO:0000313" key="3">
    <source>
        <dbReference type="EMBL" id="ELU00679.1"/>
    </source>
</evidence>
<dbReference type="Pfam" id="PF00147">
    <property type="entry name" value="Fibrinogen_C"/>
    <property type="match status" value="1"/>
</dbReference>
<dbReference type="EnsemblMetazoa" id="CapteT76041">
    <property type="protein sequence ID" value="CapteP76041"/>
    <property type="gene ID" value="CapteG76041"/>
</dbReference>
<dbReference type="STRING" id="283909.R7U3W1"/>
<reference evidence="4" key="3">
    <citation type="submission" date="2015-06" db="UniProtKB">
        <authorList>
            <consortium name="EnsemblMetazoa"/>
        </authorList>
    </citation>
    <scope>IDENTIFICATION</scope>
</reference>
<dbReference type="InterPro" id="IPR050373">
    <property type="entry name" value="Fibrinogen_C-term_domain"/>
</dbReference>
<reference evidence="5" key="1">
    <citation type="submission" date="2012-12" db="EMBL/GenBank/DDBJ databases">
        <authorList>
            <person name="Hellsten U."/>
            <person name="Grimwood J."/>
            <person name="Chapman J.A."/>
            <person name="Shapiro H."/>
            <person name="Aerts A."/>
            <person name="Otillar R.P."/>
            <person name="Terry A.Y."/>
            <person name="Boore J.L."/>
            <person name="Simakov O."/>
            <person name="Marletaz F."/>
            <person name="Cho S.-J."/>
            <person name="Edsinger-Gonzales E."/>
            <person name="Havlak P."/>
            <person name="Kuo D.-H."/>
            <person name="Larsson T."/>
            <person name="Lv J."/>
            <person name="Arendt D."/>
            <person name="Savage R."/>
            <person name="Osoegawa K."/>
            <person name="de Jong P."/>
            <person name="Lindberg D.R."/>
            <person name="Seaver E.C."/>
            <person name="Weisblat D.A."/>
            <person name="Putnam N.H."/>
            <person name="Grigoriev I.V."/>
            <person name="Rokhsar D.S."/>
        </authorList>
    </citation>
    <scope>NUCLEOTIDE SEQUENCE</scope>
    <source>
        <strain evidence="5">I ESC-2004</strain>
    </source>
</reference>
<dbReference type="InterPro" id="IPR014716">
    <property type="entry name" value="Fibrinogen_a/b/g_C_1"/>
</dbReference>
<evidence type="ECO:0000256" key="1">
    <source>
        <dbReference type="ARBA" id="ARBA00023157"/>
    </source>
</evidence>
<evidence type="ECO:0000259" key="2">
    <source>
        <dbReference type="PROSITE" id="PS51406"/>
    </source>
</evidence>
<dbReference type="OrthoDB" id="7735550at2759"/>
<dbReference type="PROSITE" id="PS51406">
    <property type="entry name" value="FIBRINOGEN_C_2"/>
    <property type="match status" value="1"/>
</dbReference>
<dbReference type="GO" id="GO:0005615">
    <property type="term" value="C:extracellular space"/>
    <property type="evidence" value="ECO:0007669"/>
    <property type="project" value="TreeGrafter"/>
</dbReference>
<evidence type="ECO:0000313" key="5">
    <source>
        <dbReference type="Proteomes" id="UP000014760"/>
    </source>
</evidence>
<dbReference type="EMBL" id="AMQN01009595">
    <property type="status" value="NOT_ANNOTATED_CDS"/>
    <property type="molecule type" value="Genomic_DNA"/>
</dbReference>
<feature type="non-terminal residue" evidence="3">
    <location>
        <position position="183"/>
    </location>
</feature>
<feature type="non-terminal residue" evidence="3">
    <location>
        <position position="1"/>
    </location>
</feature>
<dbReference type="HOGENOM" id="CLU_038628_6_2_1"/>
<dbReference type="Proteomes" id="UP000014760">
    <property type="component" value="Unassembled WGS sequence"/>
</dbReference>
<name>R7U3W1_CAPTE</name>
<feature type="domain" description="Fibrinogen C-terminal" evidence="2">
    <location>
        <begin position="1"/>
        <end position="183"/>
    </location>
</feature>
<protein>
    <recommendedName>
        <fullName evidence="2">Fibrinogen C-terminal domain-containing protein</fullName>
    </recommendedName>
</protein>
<dbReference type="EMBL" id="KB305767">
    <property type="protein sequence ID" value="ELU00679.1"/>
    <property type="molecule type" value="Genomic_DNA"/>
</dbReference>
<reference evidence="3 5" key="2">
    <citation type="journal article" date="2013" name="Nature">
        <title>Insights into bilaterian evolution from three spiralian genomes.</title>
        <authorList>
            <person name="Simakov O."/>
            <person name="Marletaz F."/>
            <person name="Cho S.J."/>
            <person name="Edsinger-Gonzales E."/>
            <person name="Havlak P."/>
            <person name="Hellsten U."/>
            <person name="Kuo D.H."/>
            <person name="Larsson T."/>
            <person name="Lv J."/>
            <person name="Arendt D."/>
            <person name="Savage R."/>
            <person name="Osoegawa K."/>
            <person name="de Jong P."/>
            <person name="Grimwood J."/>
            <person name="Chapman J.A."/>
            <person name="Shapiro H."/>
            <person name="Aerts A."/>
            <person name="Otillar R.P."/>
            <person name="Terry A.Y."/>
            <person name="Boore J.L."/>
            <person name="Grigoriev I.V."/>
            <person name="Lindberg D.R."/>
            <person name="Seaver E.C."/>
            <person name="Weisblat D.A."/>
            <person name="Putnam N.H."/>
            <person name="Rokhsar D.S."/>
        </authorList>
    </citation>
    <scope>NUCLEOTIDE SEQUENCE</scope>
    <source>
        <strain evidence="3 5">I ESC-2004</strain>
    </source>
</reference>
<dbReference type="SUPFAM" id="SSF56496">
    <property type="entry name" value="Fibrinogen C-terminal domain-like"/>
    <property type="match status" value="1"/>
</dbReference>
<proteinExistence type="predicted"/>
<dbReference type="AlphaFoldDB" id="R7U3W1"/>
<dbReference type="InterPro" id="IPR020837">
    <property type="entry name" value="Fibrinogen_CS"/>
</dbReference>
<keyword evidence="5" id="KW-1185">Reference proteome</keyword>
<evidence type="ECO:0000313" key="4">
    <source>
        <dbReference type="EnsemblMetazoa" id="CapteP76041"/>
    </source>
</evidence>
<dbReference type="SMART" id="SM00186">
    <property type="entry name" value="FBG"/>
    <property type="match status" value="1"/>
</dbReference>